<keyword evidence="10" id="KW-1185">Reference proteome</keyword>
<keyword evidence="2" id="KW-0813">Transport</keyword>
<dbReference type="GO" id="GO:0005524">
    <property type="term" value="F:ATP binding"/>
    <property type="evidence" value="ECO:0007669"/>
    <property type="project" value="InterPro"/>
</dbReference>
<dbReference type="PANTHER" id="PTHR42771:SF2">
    <property type="entry name" value="IRON(3+)-HYDROXAMATE IMPORT ATP-BINDING PROTEIN FHUC"/>
    <property type="match status" value="1"/>
</dbReference>
<keyword evidence="7" id="KW-0472">Membrane</keyword>
<evidence type="ECO:0000313" key="10">
    <source>
        <dbReference type="Proteomes" id="UP000190626"/>
    </source>
</evidence>
<evidence type="ECO:0000256" key="6">
    <source>
        <dbReference type="ARBA" id="ARBA00023065"/>
    </source>
</evidence>
<comment type="caution">
    <text evidence="9">The sequence shown here is derived from an EMBL/GenBank/DDBJ whole genome shotgun (WGS) entry which is preliminary data.</text>
</comment>
<evidence type="ECO:0000256" key="1">
    <source>
        <dbReference type="ARBA" id="ARBA00004202"/>
    </source>
</evidence>
<feature type="domain" description="AAA+ ATPase" evidence="8">
    <location>
        <begin position="38"/>
        <end position="225"/>
    </location>
</feature>
<protein>
    <submittedName>
        <fullName evidence="9">AAA family ATPase</fullName>
    </submittedName>
</protein>
<keyword evidence="4" id="KW-0410">Iron transport</keyword>
<dbReference type="EMBL" id="MBTG01000009">
    <property type="protein sequence ID" value="OPH58730.1"/>
    <property type="molecule type" value="Genomic_DNA"/>
</dbReference>
<dbReference type="OrthoDB" id="9784297at2"/>
<dbReference type="Pfam" id="PF13476">
    <property type="entry name" value="AAA_23"/>
    <property type="match status" value="1"/>
</dbReference>
<proteinExistence type="predicted"/>
<keyword evidence="5" id="KW-0408">Iron</keyword>
<dbReference type="Gene3D" id="3.40.50.300">
    <property type="entry name" value="P-loop containing nucleotide triphosphate hydrolases"/>
    <property type="match status" value="2"/>
</dbReference>
<dbReference type="GO" id="GO:0016887">
    <property type="term" value="F:ATP hydrolysis activity"/>
    <property type="evidence" value="ECO:0007669"/>
    <property type="project" value="InterPro"/>
</dbReference>
<dbReference type="InterPro" id="IPR027417">
    <property type="entry name" value="P-loop_NTPase"/>
</dbReference>
<dbReference type="STRING" id="1469647.BC351_23305"/>
<dbReference type="Pfam" id="PF13304">
    <property type="entry name" value="AAA_21"/>
    <property type="match status" value="1"/>
</dbReference>
<dbReference type="SUPFAM" id="SSF52540">
    <property type="entry name" value="P-loop containing nucleoside triphosphate hydrolases"/>
    <property type="match status" value="1"/>
</dbReference>
<dbReference type="GO" id="GO:0006826">
    <property type="term" value="P:iron ion transport"/>
    <property type="evidence" value="ECO:0007669"/>
    <property type="project" value="UniProtKB-KW"/>
</dbReference>
<dbReference type="AlphaFoldDB" id="A0A1V4HNM9"/>
<accession>A0A1V4HNM9</accession>
<evidence type="ECO:0000256" key="3">
    <source>
        <dbReference type="ARBA" id="ARBA00022475"/>
    </source>
</evidence>
<dbReference type="InterPro" id="IPR038729">
    <property type="entry name" value="Rad50/SbcC_AAA"/>
</dbReference>
<dbReference type="SMART" id="SM00382">
    <property type="entry name" value="AAA"/>
    <property type="match status" value="1"/>
</dbReference>
<sequence length="255" mass="29357">MPFLQRVSLDWSQLSQVEKDQYPYHIPTIQSFDEYRFESNVTFFIGNNGSGKSTLLEAIGVSCGFSVVGGRDLTITKEKDDVSLAKIMRLSWLPKISNGFFFRAETFDTFAGYIDQLAKEPFVGHSAYAPYGGKSLNEQSHGQAFLTFFKNRLDRKGIYLLDEPESALSPQNQLAFLRIIWELEQQGQAQFIIATHSPILMAYPQARILQFSETSIEPIQYEDTDHFNLTRDFLNHRERYFRALFAEDDDSEQED</sequence>
<keyword evidence="3" id="KW-1003">Cell membrane</keyword>
<comment type="subcellular location">
    <subcellularLocation>
        <location evidence="1">Cell membrane</location>
        <topology evidence="1">Peripheral membrane protein</topology>
    </subcellularLocation>
</comment>
<dbReference type="Proteomes" id="UP000190626">
    <property type="component" value="Unassembled WGS sequence"/>
</dbReference>
<dbReference type="GO" id="GO:0006302">
    <property type="term" value="P:double-strand break repair"/>
    <property type="evidence" value="ECO:0007669"/>
    <property type="project" value="InterPro"/>
</dbReference>
<reference evidence="10" key="1">
    <citation type="submission" date="2016-07" db="EMBL/GenBank/DDBJ databases">
        <authorList>
            <person name="Florea S."/>
            <person name="Webb J.S."/>
            <person name="Jaromczyk J."/>
            <person name="Schardl C.L."/>
        </authorList>
    </citation>
    <scope>NUCLEOTIDE SEQUENCE [LARGE SCALE GENOMIC DNA]</scope>
    <source>
        <strain evidence="10">CY1</strain>
    </source>
</reference>
<evidence type="ECO:0000256" key="7">
    <source>
        <dbReference type="ARBA" id="ARBA00023136"/>
    </source>
</evidence>
<evidence type="ECO:0000259" key="8">
    <source>
        <dbReference type="SMART" id="SM00382"/>
    </source>
</evidence>
<evidence type="ECO:0000256" key="2">
    <source>
        <dbReference type="ARBA" id="ARBA00022448"/>
    </source>
</evidence>
<dbReference type="InterPro" id="IPR051535">
    <property type="entry name" value="Siderophore_ABC-ATPase"/>
</dbReference>
<dbReference type="GO" id="GO:0005886">
    <property type="term" value="C:plasma membrane"/>
    <property type="evidence" value="ECO:0007669"/>
    <property type="project" value="UniProtKB-SubCell"/>
</dbReference>
<dbReference type="RefSeq" id="WP_079411986.1">
    <property type="nucleotide sequence ID" value="NZ_MBTG01000009.1"/>
</dbReference>
<evidence type="ECO:0000256" key="4">
    <source>
        <dbReference type="ARBA" id="ARBA00022496"/>
    </source>
</evidence>
<organism evidence="9 10">
    <name type="scientific">Paenibacillus ferrarius</name>
    <dbReference type="NCBI Taxonomy" id="1469647"/>
    <lineage>
        <taxon>Bacteria</taxon>
        <taxon>Bacillati</taxon>
        <taxon>Bacillota</taxon>
        <taxon>Bacilli</taxon>
        <taxon>Bacillales</taxon>
        <taxon>Paenibacillaceae</taxon>
        <taxon>Paenibacillus</taxon>
    </lineage>
</organism>
<keyword evidence="6" id="KW-0406">Ion transport</keyword>
<evidence type="ECO:0000256" key="5">
    <source>
        <dbReference type="ARBA" id="ARBA00023004"/>
    </source>
</evidence>
<name>A0A1V4HNM9_9BACL</name>
<dbReference type="InterPro" id="IPR003959">
    <property type="entry name" value="ATPase_AAA_core"/>
</dbReference>
<dbReference type="InterPro" id="IPR003593">
    <property type="entry name" value="AAA+_ATPase"/>
</dbReference>
<evidence type="ECO:0000313" key="9">
    <source>
        <dbReference type="EMBL" id="OPH58730.1"/>
    </source>
</evidence>
<gene>
    <name evidence="9" type="ORF">BC351_23305</name>
</gene>
<dbReference type="PANTHER" id="PTHR42771">
    <property type="entry name" value="IRON(3+)-HYDROXAMATE IMPORT ATP-BINDING PROTEIN FHUC"/>
    <property type="match status" value="1"/>
</dbReference>